<keyword evidence="4" id="KW-0443">Lipid metabolism</keyword>
<keyword evidence="2 7" id="KW-0436">Ligase</keyword>
<evidence type="ECO:0000259" key="6">
    <source>
        <dbReference type="Pfam" id="PF23024"/>
    </source>
</evidence>
<dbReference type="PANTHER" id="PTHR22754:SF32">
    <property type="entry name" value="DISCO-INTERACTING PROTEIN 2"/>
    <property type="match status" value="1"/>
</dbReference>
<dbReference type="InterPro" id="IPR042099">
    <property type="entry name" value="ANL_N_sf"/>
</dbReference>
<dbReference type="EMBL" id="JBHSFQ010000005">
    <property type="protein sequence ID" value="MFC4561856.1"/>
    <property type="molecule type" value="Genomic_DNA"/>
</dbReference>
<gene>
    <name evidence="7" type="ORF">ACFO4E_08295</name>
</gene>
<evidence type="ECO:0000256" key="1">
    <source>
        <dbReference type="ARBA" id="ARBA00006432"/>
    </source>
</evidence>
<sequence>MVETDVRGARSTGAERSVPTRFRELHKRVPHRELFVFTDDDGNDTEIMTVRRLAGEAERIRAGLVRRGLTPGDRVILLYLPSLDFISAFLGCQAAGLVPVPVAPPNPFKPAYDIGVFAAIAESSGARLVLTHSAYRELAEAGARAKPPAPGAPTWPDLAWEYTDRPPSSPDAPADLRDWHDPADIDTPAFLQYTSGSTGDPKGVVVSHRNIHHELDSIARDLRLGDDTVAVTWVPHFHDLGLISFLLNTLVGHSARTHVLSPLSFLRRPAVWFDVASRVRATHTAAPDFAFDLVVRKTTPAQRAAWDLSSMRVAGSSGELIRPATVERFLDAFAEAGFARSAFYPTYGLAEHTLSLTMGGSGPLRVDADAIRRGRAVPVDDPERPAAVYYGCGTSTKPGASLRVVDPDTRRPCASGRVGEIWADSVTKARGYWGLPDRTREVFAARVADGDPRDYLRTGDLGFLHNGELFVTGRLKDMVIIRGHNHYPQDIEDSIRGSHPSIRAGGVAAFAVPAGAGEAPGERLVVLVETGAEPTEDDRAAVSRAVRKAVADAHGITCGDVVVGGRGLVLKTTSGKIRRSACRAAYMDAASGPRPEEVLR</sequence>
<feature type="domain" description="AMP-binding enzyme C-terminal" evidence="6">
    <location>
        <begin position="477"/>
        <end position="588"/>
    </location>
</feature>
<evidence type="ECO:0000313" key="8">
    <source>
        <dbReference type="Proteomes" id="UP001595923"/>
    </source>
</evidence>
<dbReference type="SUPFAM" id="SSF56801">
    <property type="entry name" value="Acetyl-CoA synthetase-like"/>
    <property type="match status" value="1"/>
</dbReference>
<name>A0ABV9DSH4_9ACTN</name>
<evidence type="ECO:0000256" key="4">
    <source>
        <dbReference type="ARBA" id="ARBA00023098"/>
    </source>
</evidence>
<dbReference type="Gene3D" id="3.40.50.12780">
    <property type="entry name" value="N-terminal domain of ligase-like"/>
    <property type="match status" value="1"/>
</dbReference>
<protein>
    <submittedName>
        <fullName evidence="7">Fatty acyl-AMP ligase</fullName>
    </submittedName>
</protein>
<evidence type="ECO:0000313" key="7">
    <source>
        <dbReference type="EMBL" id="MFC4561856.1"/>
    </source>
</evidence>
<evidence type="ECO:0000256" key="3">
    <source>
        <dbReference type="ARBA" id="ARBA00022832"/>
    </source>
</evidence>
<accession>A0ABV9DSH4</accession>
<keyword evidence="8" id="KW-1185">Reference proteome</keyword>
<dbReference type="CDD" id="cd05931">
    <property type="entry name" value="FAAL"/>
    <property type="match status" value="1"/>
</dbReference>
<dbReference type="PANTHER" id="PTHR22754">
    <property type="entry name" value="DISCO-INTERACTING PROTEIN 2 DIP2 -RELATED"/>
    <property type="match status" value="1"/>
</dbReference>
<reference evidence="8" key="1">
    <citation type="journal article" date="2019" name="Int. J. Syst. Evol. Microbiol.">
        <title>The Global Catalogue of Microorganisms (GCM) 10K type strain sequencing project: providing services to taxonomists for standard genome sequencing and annotation.</title>
        <authorList>
            <consortium name="The Broad Institute Genomics Platform"/>
            <consortium name="The Broad Institute Genome Sequencing Center for Infectious Disease"/>
            <person name="Wu L."/>
            <person name="Ma J."/>
        </authorList>
    </citation>
    <scope>NUCLEOTIDE SEQUENCE [LARGE SCALE GENOMIC DNA]</scope>
    <source>
        <strain evidence="8">XZYJ18</strain>
    </source>
</reference>
<dbReference type="InterPro" id="IPR045851">
    <property type="entry name" value="AMP-bd_C_sf"/>
</dbReference>
<evidence type="ECO:0000259" key="5">
    <source>
        <dbReference type="Pfam" id="PF00501"/>
    </source>
</evidence>
<proteinExistence type="inferred from homology"/>
<dbReference type="RefSeq" id="WP_378572520.1">
    <property type="nucleotide sequence ID" value="NZ_JBHSFQ010000005.1"/>
</dbReference>
<dbReference type="Gene3D" id="3.30.300.30">
    <property type="match status" value="1"/>
</dbReference>
<organism evidence="7 8">
    <name type="scientific">Nocardiopsis mangrovi</name>
    <dbReference type="NCBI Taxonomy" id="1179818"/>
    <lineage>
        <taxon>Bacteria</taxon>
        <taxon>Bacillati</taxon>
        <taxon>Actinomycetota</taxon>
        <taxon>Actinomycetes</taxon>
        <taxon>Streptosporangiales</taxon>
        <taxon>Nocardiopsidaceae</taxon>
        <taxon>Nocardiopsis</taxon>
    </lineage>
</organism>
<dbReference type="InterPro" id="IPR020845">
    <property type="entry name" value="AMP-binding_CS"/>
</dbReference>
<dbReference type="GO" id="GO:0016874">
    <property type="term" value="F:ligase activity"/>
    <property type="evidence" value="ECO:0007669"/>
    <property type="project" value="UniProtKB-KW"/>
</dbReference>
<dbReference type="InterPro" id="IPR000873">
    <property type="entry name" value="AMP-dep_synth/lig_dom"/>
</dbReference>
<comment type="caution">
    <text evidence="7">The sequence shown here is derived from an EMBL/GenBank/DDBJ whole genome shotgun (WGS) entry which is preliminary data.</text>
</comment>
<dbReference type="InterPro" id="IPR025110">
    <property type="entry name" value="AMP-bd_C"/>
</dbReference>
<dbReference type="InterPro" id="IPR040097">
    <property type="entry name" value="FAAL/FAAC"/>
</dbReference>
<keyword evidence="3" id="KW-0276">Fatty acid metabolism</keyword>
<dbReference type="Pfam" id="PF00501">
    <property type="entry name" value="AMP-binding"/>
    <property type="match status" value="1"/>
</dbReference>
<dbReference type="PROSITE" id="PS00455">
    <property type="entry name" value="AMP_BINDING"/>
    <property type="match status" value="1"/>
</dbReference>
<dbReference type="Proteomes" id="UP001595923">
    <property type="component" value="Unassembled WGS sequence"/>
</dbReference>
<dbReference type="Pfam" id="PF23024">
    <property type="entry name" value="AMP-dom_DIP2-like"/>
    <property type="match status" value="1"/>
</dbReference>
<feature type="domain" description="AMP-dependent synthetase/ligase" evidence="5">
    <location>
        <begin position="27"/>
        <end position="433"/>
    </location>
</feature>
<evidence type="ECO:0000256" key="2">
    <source>
        <dbReference type="ARBA" id="ARBA00022598"/>
    </source>
</evidence>
<comment type="similarity">
    <text evidence="1">Belongs to the ATP-dependent AMP-binding enzyme family.</text>
</comment>